<dbReference type="InterPro" id="IPR007484">
    <property type="entry name" value="Peptidase_M28"/>
</dbReference>
<keyword evidence="4 6" id="KW-0378">Hydrolase</keyword>
<dbReference type="InterPro" id="IPR046450">
    <property type="entry name" value="PA_dom_sf"/>
</dbReference>
<evidence type="ECO:0000313" key="11">
    <source>
        <dbReference type="Proteomes" id="UP000789739"/>
    </source>
</evidence>
<dbReference type="GO" id="GO:0046872">
    <property type="term" value="F:metal ion binding"/>
    <property type="evidence" value="ECO:0007669"/>
    <property type="project" value="UniProtKB-KW"/>
</dbReference>
<dbReference type="PANTHER" id="PTHR12147">
    <property type="entry name" value="METALLOPEPTIDASE M28 FAMILY MEMBER"/>
    <property type="match status" value="1"/>
</dbReference>
<evidence type="ECO:0000259" key="9">
    <source>
        <dbReference type="Pfam" id="PF04389"/>
    </source>
</evidence>
<sequence length="529" mass="58162">TTSNSSVSNDNESPRKSSVPYGLIALFLFIVLIITLISMAPHDFYEGSPEDIISPGQLTRNVFAHLKAFDQIAKSGASANNNGHGSRSVLNSYNESAEYVVSQLEKTKCETKRMYFKVPVWNKVKEAELNIILNATPTGNGVKNAIALQGGIDFWNMRDGGVATTVEGASVVEIPHYGCKDVKEWKYVKGKVALIGNGGECTYFKAAYRAENEGAVAVIFYNAPEDAGLIYTRVRKYAWREGDPTIRIPVLSSTYTVGQLLRNEHSARIFLRTYSTLTITTTYNVICRWGKADSYDNTIVLGAHLDSVPDGPGLVDNASGSAVLLEILLALERAHFVSKNYLIFAWWGAEELGQLGSRTFVRKLLETGEIDSVAMNLNFDMLGSPNYVPFVSTESPSLRIHRGADAPLEVQNASIKIQKTFIDYFSAARQPYEIIDMKAGSDFLPFLENGIPSGGVLTGAGAKKTEKQRRIFGGLANAAYDTCYHQPCDDVENVNEDAIKITSSAALHTVIRFAQQPHLRRFLDILPAM</sequence>
<evidence type="ECO:0000256" key="6">
    <source>
        <dbReference type="RuleBase" id="RU361240"/>
    </source>
</evidence>
<protein>
    <recommendedName>
        <fullName evidence="6">Peptide hydrolase</fullName>
        <ecNumber evidence="6">3.4.-.-</ecNumber>
    </recommendedName>
</protein>
<dbReference type="GO" id="GO:0006508">
    <property type="term" value="P:proteolysis"/>
    <property type="evidence" value="ECO:0007669"/>
    <property type="project" value="UniProtKB-KW"/>
</dbReference>
<evidence type="ECO:0000259" key="8">
    <source>
        <dbReference type="Pfam" id="PF02225"/>
    </source>
</evidence>
<evidence type="ECO:0000256" key="7">
    <source>
        <dbReference type="SAM" id="Phobius"/>
    </source>
</evidence>
<keyword evidence="6" id="KW-0479">Metal-binding</keyword>
<organism evidence="10 11">
    <name type="scientific">Paraglomus brasilianum</name>
    <dbReference type="NCBI Taxonomy" id="144538"/>
    <lineage>
        <taxon>Eukaryota</taxon>
        <taxon>Fungi</taxon>
        <taxon>Fungi incertae sedis</taxon>
        <taxon>Mucoromycota</taxon>
        <taxon>Glomeromycotina</taxon>
        <taxon>Glomeromycetes</taxon>
        <taxon>Paraglomerales</taxon>
        <taxon>Paraglomeraceae</taxon>
        <taxon>Paraglomus</taxon>
    </lineage>
</organism>
<comment type="caution">
    <text evidence="10">The sequence shown here is derived from an EMBL/GenBank/DDBJ whole genome shotgun (WGS) entry which is preliminary data.</text>
</comment>
<dbReference type="AlphaFoldDB" id="A0A9N9D745"/>
<dbReference type="SUPFAM" id="SSF52025">
    <property type="entry name" value="PA domain"/>
    <property type="match status" value="1"/>
</dbReference>
<dbReference type="OrthoDB" id="10013407at2759"/>
<keyword evidence="7" id="KW-1133">Transmembrane helix</keyword>
<accession>A0A9N9D745</accession>
<keyword evidence="11" id="KW-1185">Reference proteome</keyword>
<feature type="non-terminal residue" evidence="10">
    <location>
        <position position="1"/>
    </location>
</feature>
<dbReference type="EMBL" id="CAJVPI010001855">
    <property type="protein sequence ID" value="CAG8628817.1"/>
    <property type="molecule type" value="Genomic_DNA"/>
</dbReference>
<evidence type="ECO:0000256" key="5">
    <source>
        <dbReference type="ARBA" id="ARBA00022833"/>
    </source>
</evidence>
<evidence type="ECO:0000313" key="10">
    <source>
        <dbReference type="EMBL" id="CAG8628817.1"/>
    </source>
</evidence>
<dbReference type="InterPro" id="IPR045175">
    <property type="entry name" value="M28_fam"/>
</dbReference>
<dbReference type="Pfam" id="PF04389">
    <property type="entry name" value="Peptidase_M28"/>
    <property type="match status" value="1"/>
</dbReference>
<name>A0A9N9D745_9GLOM</name>
<evidence type="ECO:0000256" key="4">
    <source>
        <dbReference type="ARBA" id="ARBA00022801"/>
    </source>
</evidence>
<evidence type="ECO:0000256" key="1">
    <source>
        <dbReference type="ARBA" id="ARBA00001947"/>
    </source>
</evidence>
<comment type="similarity">
    <text evidence="2">Belongs to the peptidase M28 family. M28B subfamily.</text>
</comment>
<keyword evidence="7" id="KW-0472">Membrane</keyword>
<dbReference type="CDD" id="cd00538">
    <property type="entry name" value="PA"/>
    <property type="match status" value="1"/>
</dbReference>
<proteinExistence type="inferred from homology"/>
<evidence type="ECO:0000256" key="2">
    <source>
        <dbReference type="ARBA" id="ARBA00005634"/>
    </source>
</evidence>
<keyword evidence="3 6" id="KW-0645">Protease</keyword>
<gene>
    <name evidence="10" type="ORF">PBRASI_LOCUS9135</name>
</gene>
<dbReference type="GO" id="GO:0008235">
    <property type="term" value="F:metalloexopeptidase activity"/>
    <property type="evidence" value="ECO:0007669"/>
    <property type="project" value="InterPro"/>
</dbReference>
<evidence type="ECO:0000256" key="3">
    <source>
        <dbReference type="ARBA" id="ARBA00022670"/>
    </source>
</evidence>
<keyword evidence="5 6" id="KW-0862">Zinc</keyword>
<feature type="transmembrane region" description="Helical" evidence="7">
    <location>
        <begin position="21"/>
        <end position="40"/>
    </location>
</feature>
<comment type="cofactor">
    <cofactor evidence="1">
        <name>Zn(2+)</name>
        <dbReference type="ChEBI" id="CHEBI:29105"/>
    </cofactor>
</comment>
<dbReference type="PANTHER" id="PTHR12147:SF26">
    <property type="entry name" value="PEPTIDASE M28 DOMAIN-CONTAINING PROTEIN"/>
    <property type="match status" value="1"/>
</dbReference>
<feature type="domain" description="Peptidase M28" evidence="9">
    <location>
        <begin position="284"/>
        <end position="509"/>
    </location>
</feature>
<dbReference type="SUPFAM" id="SSF53187">
    <property type="entry name" value="Zn-dependent exopeptidases"/>
    <property type="match status" value="1"/>
</dbReference>
<dbReference type="InterPro" id="IPR003137">
    <property type="entry name" value="PA_domain"/>
</dbReference>
<dbReference type="Gene3D" id="3.50.30.30">
    <property type="match status" value="1"/>
</dbReference>
<dbReference type="Gene3D" id="3.40.630.10">
    <property type="entry name" value="Zn peptidases"/>
    <property type="match status" value="1"/>
</dbReference>
<keyword evidence="7" id="KW-0812">Transmembrane</keyword>
<dbReference type="EC" id="3.4.-.-" evidence="6"/>
<dbReference type="Proteomes" id="UP000789739">
    <property type="component" value="Unassembled WGS sequence"/>
</dbReference>
<dbReference type="Pfam" id="PF02225">
    <property type="entry name" value="PA"/>
    <property type="match status" value="1"/>
</dbReference>
<feature type="domain" description="PA" evidence="8">
    <location>
        <begin position="170"/>
        <end position="260"/>
    </location>
</feature>
<reference evidence="10" key="1">
    <citation type="submission" date="2021-06" db="EMBL/GenBank/DDBJ databases">
        <authorList>
            <person name="Kallberg Y."/>
            <person name="Tangrot J."/>
            <person name="Rosling A."/>
        </authorList>
    </citation>
    <scope>NUCLEOTIDE SEQUENCE</scope>
    <source>
        <strain evidence="10">BR232B</strain>
    </source>
</reference>